<dbReference type="InterPro" id="IPR025660">
    <property type="entry name" value="Pept_his_AS"/>
</dbReference>
<proteinExistence type="inferred from homology"/>
<protein>
    <recommendedName>
        <fullName evidence="5">Aminopeptidase</fullName>
    </recommendedName>
</protein>
<comment type="caution">
    <text evidence="7">The sequence shown here is derived from an EMBL/GenBank/DDBJ whole genome shotgun (WGS) entry which is preliminary data.</text>
</comment>
<dbReference type="PANTHER" id="PTHR10363">
    <property type="entry name" value="BLEOMYCIN HYDROLASE"/>
    <property type="match status" value="1"/>
</dbReference>
<gene>
    <name evidence="7" type="ORF">FC69_GL000117</name>
</gene>
<dbReference type="Gene3D" id="3.90.70.10">
    <property type="entry name" value="Cysteine proteinases"/>
    <property type="match status" value="1"/>
</dbReference>
<keyword evidence="2 5" id="KW-0645">Protease</keyword>
<dbReference type="GO" id="GO:0043418">
    <property type="term" value="P:homocysteine catabolic process"/>
    <property type="evidence" value="ECO:0007669"/>
    <property type="project" value="TreeGrafter"/>
</dbReference>
<dbReference type="Pfam" id="PF03051">
    <property type="entry name" value="Peptidase_C1_2"/>
    <property type="match status" value="1"/>
</dbReference>
<dbReference type="eggNOG" id="COG3579">
    <property type="taxonomic scope" value="Bacteria"/>
</dbReference>
<dbReference type="AlphaFoldDB" id="A0A0R1RNG2"/>
<dbReference type="SUPFAM" id="SSF54001">
    <property type="entry name" value="Cysteine proteinases"/>
    <property type="match status" value="1"/>
</dbReference>
<dbReference type="PROSITE" id="PS00139">
    <property type="entry name" value="THIOL_PROTEASE_CYS"/>
    <property type="match status" value="1"/>
</dbReference>
<dbReference type="OrthoDB" id="1111399at2"/>
<evidence type="ECO:0000256" key="3">
    <source>
        <dbReference type="ARBA" id="ARBA00022801"/>
    </source>
</evidence>
<feature type="active site" evidence="6">
    <location>
        <position position="70"/>
    </location>
</feature>
<dbReference type="GO" id="GO:0005737">
    <property type="term" value="C:cytoplasm"/>
    <property type="evidence" value="ECO:0007669"/>
    <property type="project" value="UniProtKB-SubCell"/>
</dbReference>
<dbReference type="PANTHER" id="PTHR10363:SF2">
    <property type="entry name" value="BLEOMYCIN HYDROLASE"/>
    <property type="match status" value="1"/>
</dbReference>
<evidence type="ECO:0000256" key="6">
    <source>
        <dbReference type="PIRSR" id="PIRSR005700-1"/>
    </source>
</evidence>
<dbReference type="GO" id="GO:0009636">
    <property type="term" value="P:response to toxic substance"/>
    <property type="evidence" value="ECO:0007669"/>
    <property type="project" value="TreeGrafter"/>
</dbReference>
<dbReference type="GO" id="GO:0070005">
    <property type="term" value="F:cysteine-type aminopeptidase activity"/>
    <property type="evidence" value="ECO:0007669"/>
    <property type="project" value="InterPro"/>
</dbReference>
<dbReference type="Proteomes" id="UP000051264">
    <property type="component" value="Unassembled WGS sequence"/>
</dbReference>
<comment type="similarity">
    <text evidence="5">Belongs to the peptidase C1 family.</text>
</comment>
<feature type="active site" evidence="6">
    <location>
        <position position="364"/>
    </location>
</feature>
<evidence type="ECO:0000256" key="2">
    <source>
        <dbReference type="ARBA" id="ARBA00022670"/>
    </source>
</evidence>
<dbReference type="STRING" id="1423747.FC69_GL000117"/>
<dbReference type="InterPro" id="IPR000169">
    <property type="entry name" value="Pept_cys_AS"/>
</dbReference>
<feature type="active site" evidence="6">
    <location>
        <position position="385"/>
    </location>
</feature>
<sequence length="440" mass="50322">MTQEITHQNLIKMQADLKNVAQSNTLRNAVMTNGINAVSQRPEAAVTLDPTYSIDLPTGDVTFQKKSGRCWLFATLNTLRHDFEQKYNVKNFELSQNYLSFWDRIEKANLFYEKILATATKPLTDREVAFTLTGPDFDGGQWDNAVALIQKYGLVPKTAMPETYNSELTTEFNSTLNLKLRTDAIQLRQLVADGADAATIAQTRTAFLSEVYRLSVYAFGTPVETFDFEYRDDDKSYHLDQALTPMTFYQKYFDRNFDDYITVVSSPQSSKQYQQLYSLESQNTVVEGHPMRLLNLAPNRLKELAIEALQNKETIWFGNDVLADLDRPKGWLDRNLYDYSSLFDIDLTMPKDQRLDYRQGVVSHAMTLTGVNLVEGQPTKWKVENTWSDKVGTKGYFSMSDAWFDDYVYEVVVKKASLTTEEQALLNQNPVALAPWDALQ</sequence>
<dbReference type="InterPro" id="IPR004134">
    <property type="entry name" value="Peptidase_C1B"/>
</dbReference>
<reference evidence="7 8" key="1">
    <citation type="journal article" date="2015" name="Genome Announc.">
        <title>Expanding the biotechnology potential of lactobacilli through comparative genomics of 213 strains and associated genera.</title>
        <authorList>
            <person name="Sun Z."/>
            <person name="Harris H.M."/>
            <person name="McCann A."/>
            <person name="Guo C."/>
            <person name="Argimon S."/>
            <person name="Zhang W."/>
            <person name="Yang X."/>
            <person name="Jeffery I.B."/>
            <person name="Cooney J.C."/>
            <person name="Kagawa T.F."/>
            <person name="Liu W."/>
            <person name="Song Y."/>
            <person name="Salvetti E."/>
            <person name="Wrobel A."/>
            <person name="Rasinkangas P."/>
            <person name="Parkhill J."/>
            <person name="Rea M.C."/>
            <person name="O'Sullivan O."/>
            <person name="Ritari J."/>
            <person name="Douillard F.P."/>
            <person name="Paul Ross R."/>
            <person name="Yang R."/>
            <person name="Briner A.E."/>
            <person name="Felis G.E."/>
            <person name="de Vos W.M."/>
            <person name="Barrangou R."/>
            <person name="Klaenhammer T.R."/>
            <person name="Caufield P.W."/>
            <person name="Cui Y."/>
            <person name="Zhang H."/>
            <person name="O'Toole P.W."/>
        </authorList>
    </citation>
    <scope>NUCLEOTIDE SEQUENCE [LARGE SCALE GENOMIC DNA]</scope>
    <source>
        <strain evidence="7 8">DSM 14340</strain>
    </source>
</reference>
<dbReference type="PATRIC" id="fig|1423747.3.peg.118"/>
<dbReference type="CDD" id="cd00585">
    <property type="entry name" value="Peptidase_C1B"/>
    <property type="match status" value="1"/>
</dbReference>
<keyword evidence="3 5" id="KW-0378">Hydrolase</keyword>
<organism evidence="7 8">
    <name type="scientific">Latilactobacillus fuchuensis DSM 14340 = JCM 11249</name>
    <dbReference type="NCBI Taxonomy" id="1423747"/>
    <lineage>
        <taxon>Bacteria</taxon>
        <taxon>Bacillati</taxon>
        <taxon>Bacillota</taxon>
        <taxon>Bacilli</taxon>
        <taxon>Lactobacillales</taxon>
        <taxon>Lactobacillaceae</taxon>
        <taxon>Latilactobacillus</taxon>
    </lineage>
</organism>
<evidence type="ECO:0000313" key="7">
    <source>
        <dbReference type="EMBL" id="KRL58687.1"/>
    </source>
</evidence>
<keyword evidence="4 5" id="KW-0788">Thiol protease</keyword>
<comment type="subcellular location">
    <subcellularLocation>
        <location evidence="1">Cytoplasm</location>
    </subcellularLocation>
</comment>
<evidence type="ECO:0000313" key="8">
    <source>
        <dbReference type="Proteomes" id="UP000051264"/>
    </source>
</evidence>
<keyword evidence="5" id="KW-0031">Aminopeptidase</keyword>
<dbReference type="InterPro" id="IPR038765">
    <property type="entry name" value="Papain-like_cys_pep_sf"/>
</dbReference>
<dbReference type="RefSeq" id="WP_025082703.1">
    <property type="nucleotide sequence ID" value="NZ_AZEX01000064.1"/>
</dbReference>
<dbReference type="PROSITE" id="PS00639">
    <property type="entry name" value="THIOL_PROTEASE_HIS"/>
    <property type="match status" value="1"/>
</dbReference>
<name>A0A0R1RNG2_9LACO</name>
<accession>A0A0R1RNG2</accession>
<dbReference type="EMBL" id="AZEX01000064">
    <property type="protein sequence ID" value="KRL58687.1"/>
    <property type="molecule type" value="Genomic_DNA"/>
</dbReference>
<evidence type="ECO:0000256" key="5">
    <source>
        <dbReference type="PIRNR" id="PIRNR005700"/>
    </source>
</evidence>
<evidence type="ECO:0000256" key="1">
    <source>
        <dbReference type="ARBA" id="ARBA00004496"/>
    </source>
</evidence>
<dbReference type="PIRSF" id="PIRSF005700">
    <property type="entry name" value="PepC"/>
    <property type="match status" value="1"/>
</dbReference>
<evidence type="ECO:0000256" key="4">
    <source>
        <dbReference type="ARBA" id="ARBA00022807"/>
    </source>
</evidence>
<dbReference type="GO" id="GO:0006508">
    <property type="term" value="P:proteolysis"/>
    <property type="evidence" value="ECO:0007669"/>
    <property type="project" value="UniProtKB-KW"/>
</dbReference>